<sequence>MEEDGTLEDLLWLINGYDIQCLVVMWTGARSCFGVVVLSLERKSCGVSFLGIYHHEFSQQKPKQEPKQEPSGS</sequence>
<reference evidence="1 2" key="1">
    <citation type="journal article" date="2023" name="Hortic Res">
        <title>Pangenome of water caltrop reveals structural variations and asymmetric subgenome divergence after allopolyploidization.</title>
        <authorList>
            <person name="Zhang X."/>
            <person name="Chen Y."/>
            <person name="Wang L."/>
            <person name="Yuan Y."/>
            <person name="Fang M."/>
            <person name="Shi L."/>
            <person name="Lu R."/>
            <person name="Comes H.P."/>
            <person name="Ma Y."/>
            <person name="Chen Y."/>
            <person name="Huang G."/>
            <person name="Zhou Y."/>
            <person name="Zheng Z."/>
            <person name="Qiu Y."/>
        </authorList>
    </citation>
    <scope>NUCLEOTIDE SEQUENCE [LARGE SCALE GENOMIC DNA]</scope>
    <source>
        <tissue evidence="1">Roots</tissue>
    </source>
</reference>
<comment type="caution">
    <text evidence="1">The sequence shown here is derived from an EMBL/GenBank/DDBJ whole genome shotgun (WGS) entry which is preliminary data.</text>
</comment>
<accession>A0AAN7JI86</accession>
<dbReference type="EMBL" id="JAXIOK010000022">
    <property type="protein sequence ID" value="KAK4745014.1"/>
    <property type="molecule type" value="Genomic_DNA"/>
</dbReference>
<proteinExistence type="predicted"/>
<organism evidence="1 2">
    <name type="scientific">Trapa incisa</name>
    <dbReference type="NCBI Taxonomy" id="236973"/>
    <lineage>
        <taxon>Eukaryota</taxon>
        <taxon>Viridiplantae</taxon>
        <taxon>Streptophyta</taxon>
        <taxon>Embryophyta</taxon>
        <taxon>Tracheophyta</taxon>
        <taxon>Spermatophyta</taxon>
        <taxon>Magnoliopsida</taxon>
        <taxon>eudicotyledons</taxon>
        <taxon>Gunneridae</taxon>
        <taxon>Pentapetalae</taxon>
        <taxon>rosids</taxon>
        <taxon>malvids</taxon>
        <taxon>Myrtales</taxon>
        <taxon>Lythraceae</taxon>
        <taxon>Trapa</taxon>
    </lineage>
</organism>
<evidence type="ECO:0000313" key="2">
    <source>
        <dbReference type="Proteomes" id="UP001345219"/>
    </source>
</evidence>
<evidence type="ECO:0000313" key="1">
    <source>
        <dbReference type="EMBL" id="KAK4745014.1"/>
    </source>
</evidence>
<gene>
    <name evidence="1" type="ORF">SAY87_011326</name>
</gene>
<dbReference type="Proteomes" id="UP001345219">
    <property type="component" value="Chromosome 9"/>
</dbReference>
<keyword evidence="2" id="KW-1185">Reference proteome</keyword>
<dbReference type="AlphaFoldDB" id="A0AAN7JI86"/>
<name>A0AAN7JI86_9MYRT</name>
<protein>
    <submittedName>
        <fullName evidence="1">Uncharacterized protein</fullName>
    </submittedName>
</protein>